<organism evidence="2 3">
    <name type="scientific">Paenibacillus flagellatus</name>
    <dbReference type="NCBI Taxonomy" id="2211139"/>
    <lineage>
        <taxon>Bacteria</taxon>
        <taxon>Bacillati</taxon>
        <taxon>Bacillota</taxon>
        <taxon>Bacilli</taxon>
        <taxon>Bacillales</taxon>
        <taxon>Paenibacillaceae</taxon>
        <taxon>Paenibacillus</taxon>
    </lineage>
</organism>
<comment type="caution">
    <text evidence="2">The sequence shown here is derived from an EMBL/GenBank/DDBJ whole genome shotgun (WGS) entry which is preliminary data.</text>
</comment>
<protein>
    <recommendedName>
        <fullName evidence="1">DUF4340 domain-containing protein</fullName>
    </recommendedName>
</protein>
<feature type="domain" description="DUF4340" evidence="1">
    <location>
        <begin position="66"/>
        <end position="231"/>
    </location>
</feature>
<dbReference type="EMBL" id="QJVJ01000014">
    <property type="protein sequence ID" value="PYI51224.1"/>
    <property type="molecule type" value="Genomic_DNA"/>
</dbReference>
<gene>
    <name evidence="2" type="ORF">DLM86_26435</name>
</gene>
<reference evidence="2 3" key="1">
    <citation type="submission" date="2018-05" db="EMBL/GenBank/DDBJ databases">
        <title>Paenibacillus flagellatus sp. nov., isolated from selenium mineral soil.</title>
        <authorList>
            <person name="Dai X."/>
        </authorList>
    </citation>
    <scope>NUCLEOTIDE SEQUENCE [LARGE SCALE GENOMIC DNA]</scope>
    <source>
        <strain evidence="2 3">DXL2</strain>
    </source>
</reference>
<dbReference type="RefSeq" id="WP_110843068.1">
    <property type="nucleotide sequence ID" value="NZ_QJVJ01000014.1"/>
</dbReference>
<accession>A0A2V5K0N4</accession>
<evidence type="ECO:0000313" key="2">
    <source>
        <dbReference type="EMBL" id="PYI51224.1"/>
    </source>
</evidence>
<sequence length="313" mass="33834">MKRFIPTIVLVVVCIGAFWYASTQSFFKKKDEETASKPLVAVKSDDVTGVKIKEGGLEFQKKDGQWAMVKPSVYPLESNAVEGWLAGFTSLTHDGEVEANPADLSVFGLKDPAKEYEVTLADGSVKTVQIGSPLPIAGHFYAKLKDAPAVYKLPEQEATSLAKDAFGFMNKTPVKMTYNEVSGLQVDWKGASKSIVKSEPAKTASESAWKLGDQELKGSDAETMLDKLLLMTTAVPVRPASELKLDAAELKLTVKSTKDGTESTNAYAGKVDGDNVWIVKQGDAWAYAVPTATIQELFDAMKVPEAKPASESK</sequence>
<keyword evidence="3" id="KW-1185">Reference proteome</keyword>
<name>A0A2V5K0N4_9BACL</name>
<dbReference type="Pfam" id="PF14238">
    <property type="entry name" value="DUF4340"/>
    <property type="match status" value="1"/>
</dbReference>
<dbReference type="OrthoDB" id="2657515at2"/>
<evidence type="ECO:0000259" key="1">
    <source>
        <dbReference type="Pfam" id="PF14238"/>
    </source>
</evidence>
<evidence type="ECO:0000313" key="3">
    <source>
        <dbReference type="Proteomes" id="UP000247476"/>
    </source>
</evidence>
<dbReference type="AlphaFoldDB" id="A0A2V5K0N4"/>
<dbReference type="Proteomes" id="UP000247476">
    <property type="component" value="Unassembled WGS sequence"/>
</dbReference>
<proteinExistence type="predicted"/>
<dbReference type="InterPro" id="IPR025641">
    <property type="entry name" value="DUF4340"/>
</dbReference>